<comment type="caution">
    <text evidence="6">The sequence shown here is derived from an EMBL/GenBank/DDBJ whole genome shotgun (WGS) entry which is preliminary data.</text>
</comment>
<dbReference type="InterPro" id="IPR051459">
    <property type="entry name" value="Cytochrome_c-type_DH"/>
</dbReference>
<dbReference type="PANTHER" id="PTHR35008">
    <property type="entry name" value="BLL4482 PROTEIN-RELATED"/>
    <property type="match status" value="1"/>
</dbReference>
<dbReference type="InterPro" id="IPR009056">
    <property type="entry name" value="Cyt_c-like_dom"/>
</dbReference>
<proteinExistence type="predicted"/>
<keyword evidence="3 4" id="KW-0408">Iron</keyword>
<evidence type="ECO:0000256" key="2">
    <source>
        <dbReference type="ARBA" id="ARBA00022723"/>
    </source>
</evidence>
<sequence length="313" mass="34726">MKKKKILLSGVSLIIILLNCKRDKQISEILWTAPDTSTIPHTEEGMQIRYGRDLIANTAQYLGPGGTVGTFTNGMNCQNCHLAAGTVPWGNNYGAAFSTYPKFRARSGTIESLEKKINDCLERSLNGSPIDSNGIEMRAMVAYMRWLGQHLPRDIRPAGSGIKELPFLKQAADPQKGAAVYTKKCMLCHGQNGEGKKKADSAGYQYPPLWGQGSFNTGAGLYRITKMAGYIKNNMPLGASYNSPQLSDDEAWHVAAFIITQHRPEKKYAQDWPNIHTKPVDHPFGPFADTFPAQQHKYGPFGPIQQAMRKREH</sequence>
<reference evidence="6 7" key="1">
    <citation type="submission" date="2019-12" db="EMBL/GenBank/DDBJ databases">
        <title>Chitinophaga sp. strain ysch24 (GDMCC 1.1355), whole genome shotgun sequence.</title>
        <authorList>
            <person name="Zhang X."/>
        </authorList>
    </citation>
    <scope>NUCLEOTIDE SEQUENCE [LARGE SCALE GENOMIC DNA]</scope>
    <source>
        <strain evidence="7">ysch24</strain>
    </source>
</reference>
<dbReference type="Gene3D" id="1.10.760.10">
    <property type="entry name" value="Cytochrome c-like domain"/>
    <property type="match status" value="2"/>
</dbReference>
<gene>
    <name evidence="6" type="ORF">GO493_29010</name>
</gene>
<accession>A0A7K1UDH3</accession>
<keyword evidence="7" id="KW-1185">Reference proteome</keyword>
<dbReference type="PANTHER" id="PTHR35008:SF4">
    <property type="entry name" value="BLL4482 PROTEIN"/>
    <property type="match status" value="1"/>
</dbReference>
<dbReference type="Pfam" id="PF13442">
    <property type="entry name" value="Cytochrome_CBB3"/>
    <property type="match status" value="1"/>
</dbReference>
<evidence type="ECO:0000313" key="6">
    <source>
        <dbReference type="EMBL" id="MVT12330.1"/>
    </source>
</evidence>
<dbReference type="InterPro" id="IPR036909">
    <property type="entry name" value="Cyt_c-like_dom_sf"/>
</dbReference>
<keyword evidence="1 4" id="KW-0349">Heme</keyword>
<dbReference type="Proteomes" id="UP000461730">
    <property type="component" value="Unassembled WGS sequence"/>
</dbReference>
<dbReference type="GO" id="GO:0009055">
    <property type="term" value="F:electron transfer activity"/>
    <property type="evidence" value="ECO:0007669"/>
    <property type="project" value="InterPro"/>
</dbReference>
<dbReference type="SUPFAM" id="SSF46626">
    <property type="entry name" value="Cytochrome c"/>
    <property type="match status" value="2"/>
</dbReference>
<dbReference type="GO" id="GO:0020037">
    <property type="term" value="F:heme binding"/>
    <property type="evidence" value="ECO:0007669"/>
    <property type="project" value="InterPro"/>
</dbReference>
<dbReference type="AlphaFoldDB" id="A0A7K1UDH3"/>
<dbReference type="RefSeq" id="WP_157309750.1">
    <property type="nucleotide sequence ID" value="NZ_WRXN01000023.1"/>
</dbReference>
<feature type="domain" description="Cytochrome c" evidence="5">
    <location>
        <begin position="172"/>
        <end position="262"/>
    </location>
</feature>
<evidence type="ECO:0000256" key="4">
    <source>
        <dbReference type="PROSITE-ProRule" id="PRU00433"/>
    </source>
</evidence>
<evidence type="ECO:0000259" key="5">
    <source>
        <dbReference type="PROSITE" id="PS51007"/>
    </source>
</evidence>
<evidence type="ECO:0000256" key="3">
    <source>
        <dbReference type="ARBA" id="ARBA00023004"/>
    </source>
</evidence>
<evidence type="ECO:0000256" key="1">
    <source>
        <dbReference type="ARBA" id="ARBA00022617"/>
    </source>
</evidence>
<organism evidence="6 7">
    <name type="scientific">Chitinophaga tropicalis</name>
    <dbReference type="NCBI Taxonomy" id="2683588"/>
    <lineage>
        <taxon>Bacteria</taxon>
        <taxon>Pseudomonadati</taxon>
        <taxon>Bacteroidota</taxon>
        <taxon>Chitinophagia</taxon>
        <taxon>Chitinophagales</taxon>
        <taxon>Chitinophagaceae</taxon>
        <taxon>Chitinophaga</taxon>
    </lineage>
</organism>
<evidence type="ECO:0000313" key="7">
    <source>
        <dbReference type="Proteomes" id="UP000461730"/>
    </source>
</evidence>
<keyword evidence="2 4" id="KW-0479">Metal-binding</keyword>
<protein>
    <submittedName>
        <fullName evidence="6">C-type cytochrome</fullName>
    </submittedName>
</protein>
<name>A0A7K1UDH3_9BACT</name>
<dbReference type="Pfam" id="PF21342">
    <property type="entry name" value="SoxA-TsdA_cyt-c"/>
    <property type="match status" value="1"/>
</dbReference>
<dbReference type="PROSITE" id="PS51007">
    <property type="entry name" value="CYTC"/>
    <property type="match status" value="1"/>
</dbReference>
<dbReference type="GO" id="GO:0046872">
    <property type="term" value="F:metal ion binding"/>
    <property type="evidence" value="ECO:0007669"/>
    <property type="project" value="UniProtKB-KW"/>
</dbReference>
<dbReference type="EMBL" id="WRXN01000023">
    <property type="protein sequence ID" value="MVT12330.1"/>
    <property type="molecule type" value="Genomic_DNA"/>
</dbReference>